<feature type="region of interest" description="Disordered" evidence="1">
    <location>
        <begin position="35"/>
        <end position="56"/>
    </location>
</feature>
<dbReference type="InterPro" id="IPR056116">
    <property type="entry name" value="DUF7699"/>
</dbReference>
<feature type="compositionally biased region" description="Polar residues" evidence="1">
    <location>
        <begin position="352"/>
        <end position="369"/>
    </location>
</feature>
<dbReference type="AlphaFoldDB" id="A0A251SEY0"/>
<reference evidence="3 5" key="1">
    <citation type="journal article" date="2017" name="Nature">
        <title>The sunflower genome provides insights into oil metabolism, flowering and Asterid evolution.</title>
        <authorList>
            <person name="Badouin H."/>
            <person name="Gouzy J."/>
            <person name="Grassa C.J."/>
            <person name="Murat F."/>
            <person name="Staton S.E."/>
            <person name="Cottret L."/>
            <person name="Lelandais-Briere C."/>
            <person name="Owens G.L."/>
            <person name="Carrere S."/>
            <person name="Mayjonade B."/>
            <person name="Legrand L."/>
            <person name="Gill N."/>
            <person name="Kane N.C."/>
            <person name="Bowers J.E."/>
            <person name="Hubner S."/>
            <person name="Bellec A."/>
            <person name="Berard A."/>
            <person name="Berges H."/>
            <person name="Blanchet N."/>
            <person name="Boniface M.C."/>
            <person name="Brunel D."/>
            <person name="Catrice O."/>
            <person name="Chaidir N."/>
            <person name="Claudel C."/>
            <person name="Donnadieu C."/>
            <person name="Faraut T."/>
            <person name="Fievet G."/>
            <person name="Helmstetter N."/>
            <person name="King M."/>
            <person name="Knapp S.J."/>
            <person name="Lai Z."/>
            <person name="Le Paslier M.C."/>
            <person name="Lippi Y."/>
            <person name="Lorenzon L."/>
            <person name="Mandel J.R."/>
            <person name="Marage G."/>
            <person name="Marchand G."/>
            <person name="Marquand E."/>
            <person name="Bret-Mestries E."/>
            <person name="Morien E."/>
            <person name="Nambeesan S."/>
            <person name="Nguyen T."/>
            <person name="Pegot-Espagnet P."/>
            <person name="Pouilly N."/>
            <person name="Raftis F."/>
            <person name="Sallet E."/>
            <person name="Schiex T."/>
            <person name="Thomas J."/>
            <person name="Vandecasteele C."/>
            <person name="Vares D."/>
            <person name="Vear F."/>
            <person name="Vautrin S."/>
            <person name="Crespi M."/>
            <person name="Mangin B."/>
            <person name="Burke J.M."/>
            <person name="Salse J."/>
            <person name="Munos S."/>
            <person name="Vincourt P."/>
            <person name="Rieseberg L.H."/>
            <person name="Langlade N.B."/>
        </authorList>
    </citation>
    <scope>NUCLEOTIDE SEQUENCE [LARGE SCALE GENOMIC DNA]</scope>
    <source>
        <strain evidence="5">cv. SF193</strain>
        <tissue evidence="3">Leaves</tissue>
    </source>
</reference>
<dbReference type="EMBL" id="CM007903">
    <property type="protein sequence ID" value="OTF97082.1"/>
    <property type="molecule type" value="Genomic_DNA"/>
</dbReference>
<feature type="compositionally biased region" description="Basic residues" evidence="1">
    <location>
        <begin position="269"/>
        <end position="292"/>
    </location>
</feature>
<organism evidence="4 5">
    <name type="scientific">Helianthus annuus</name>
    <name type="common">Common sunflower</name>
    <dbReference type="NCBI Taxonomy" id="4232"/>
    <lineage>
        <taxon>Eukaryota</taxon>
        <taxon>Viridiplantae</taxon>
        <taxon>Streptophyta</taxon>
        <taxon>Embryophyta</taxon>
        <taxon>Tracheophyta</taxon>
        <taxon>Spermatophyta</taxon>
        <taxon>Magnoliopsida</taxon>
        <taxon>eudicotyledons</taxon>
        <taxon>Gunneridae</taxon>
        <taxon>Pentapetalae</taxon>
        <taxon>asterids</taxon>
        <taxon>campanulids</taxon>
        <taxon>Asterales</taxon>
        <taxon>Asteraceae</taxon>
        <taxon>Asteroideae</taxon>
        <taxon>Heliantheae alliance</taxon>
        <taxon>Heliantheae</taxon>
        <taxon>Helianthus</taxon>
    </lineage>
</organism>
<dbReference type="OrthoDB" id="690722at2759"/>
<dbReference type="EMBL" id="MNCJ02000324">
    <property type="protein sequence ID" value="KAF5791789.1"/>
    <property type="molecule type" value="Genomic_DNA"/>
</dbReference>
<protein>
    <submittedName>
        <fullName evidence="4">Putative SAP domain-containing protein</fullName>
    </submittedName>
    <submittedName>
        <fullName evidence="3">Transcription regulator SAP family</fullName>
    </submittedName>
</protein>
<reference evidence="4" key="2">
    <citation type="submission" date="2017-02" db="EMBL/GenBank/DDBJ databases">
        <title>Sunflower complete genome.</title>
        <authorList>
            <person name="Langlade N."/>
            <person name="Munos S."/>
        </authorList>
    </citation>
    <scope>NUCLEOTIDE SEQUENCE [LARGE SCALE GENOMIC DNA]</scope>
    <source>
        <tissue evidence="4">Leaves</tissue>
    </source>
</reference>
<feature type="compositionally biased region" description="Basic residues" evidence="1">
    <location>
        <begin position="558"/>
        <end position="580"/>
    </location>
</feature>
<feature type="compositionally biased region" description="Low complexity" evidence="1">
    <location>
        <begin position="948"/>
        <end position="957"/>
    </location>
</feature>
<dbReference type="InParanoid" id="A0A251SEY0"/>
<accession>A0A251SEY0</accession>
<dbReference type="InterPro" id="IPR003034">
    <property type="entry name" value="SAP_dom"/>
</dbReference>
<dbReference type="Proteomes" id="UP000215914">
    <property type="component" value="Chromosome 14"/>
</dbReference>
<evidence type="ECO:0000256" key="1">
    <source>
        <dbReference type="SAM" id="MobiDB-lite"/>
    </source>
</evidence>
<proteinExistence type="predicted"/>
<evidence type="ECO:0000313" key="4">
    <source>
        <dbReference type="EMBL" id="OTF97082.1"/>
    </source>
</evidence>
<dbReference type="Pfam" id="PF24766">
    <property type="entry name" value="DUF7699"/>
    <property type="match status" value="2"/>
</dbReference>
<dbReference type="PROSITE" id="PS50800">
    <property type="entry name" value="SAP"/>
    <property type="match status" value="1"/>
</dbReference>
<dbReference type="Gramene" id="mRNA:HanXRQr2_Chr09g0398801">
    <property type="protein sequence ID" value="mRNA:HanXRQr2_Chr09g0398801"/>
    <property type="gene ID" value="HanXRQr2_Chr09g0398801"/>
</dbReference>
<dbReference type="PANTHER" id="PTHR35323">
    <property type="entry name" value="SAP DOMAIN-CONTAINING PROTEIN"/>
    <property type="match status" value="1"/>
</dbReference>
<feature type="region of interest" description="Disordered" evidence="1">
    <location>
        <begin position="340"/>
        <end position="384"/>
    </location>
</feature>
<keyword evidence="5" id="KW-1185">Reference proteome</keyword>
<feature type="region of interest" description="Disordered" evidence="1">
    <location>
        <begin position="516"/>
        <end position="974"/>
    </location>
</feature>
<gene>
    <name evidence="4" type="ORF">HannXRQ_Chr14g0430661</name>
    <name evidence="3" type="ORF">HanXRQr2_Chr09g0398801</name>
</gene>
<feature type="compositionally biased region" description="Polar residues" evidence="1">
    <location>
        <begin position="825"/>
        <end position="878"/>
    </location>
</feature>
<feature type="compositionally biased region" description="Basic and acidic residues" evidence="1">
    <location>
        <begin position="372"/>
        <end position="384"/>
    </location>
</feature>
<feature type="compositionally biased region" description="Low complexity" evidence="1">
    <location>
        <begin position="588"/>
        <end position="605"/>
    </location>
</feature>
<feature type="region of interest" description="Disordered" evidence="1">
    <location>
        <begin position="238"/>
        <end position="292"/>
    </location>
</feature>
<feature type="compositionally biased region" description="Low complexity" evidence="1">
    <location>
        <begin position="790"/>
        <end position="824"/>
    </location>
</feature>
<feature type="compositionally biased region" description="Polar residues" evidence="1">
    <location>
        <begin position="531"/>
        <end position="545"/>
    </location>
</feature>
<evidence type="ECO:0000313" key="3">
    <source>
        <dbReference type="EMBL" id="KAF5791789.1"/>
    </source>
</evidence>
<reference evidence="3" key="3">
    <citation type="submission" date="2020-06" db="EMBL/GenBank/DDBJ databases">
        <title>Helianthus annuus Genome sequencing and assembly Release 2.</title>
        <authorList>
            <person name="Gouzy J."/>
            <person name="Langlade N."/>
            <person name="Munos S."/>
        </authorList>
    </citation>
    <scope>NUCLEOTIDE SEQUENCE</scope>
    <source>
        <tissue evidence="3">Leaves</tissue>
    </source>
</reference>
<feature type="compositionally biased region" description="Basic and acidic residues" evidence="1">
    <location>
        <begin position="258"/>
        <end position="268"/>
    </location>
</feature>
<feature type="compositionally biased region" description="Low complexity" evidence="1">
    <location>
        <begin position="708"/>
        <end position="748"/>
    </location>
</feature>
<feature type="compositionally biased region" description="Basic and acidic residues" evidence="1">
    <location>
        <begin position="43"/>
        <end position="56"/>
    </location>
</feature>
<feature type="compositionally biased region" description="Basic and acidic residues" evidence="1">
    <location>
        <begin position="238"/>
        <end position="249"/>
    </location>
</feature>
<feature type="compositionally biased region" description="Polar residues" evidence="1">
    <location>
        <begin position="667"/>
        <end position="691"/>
    </location>
</feature>
<evidence type="ECO:0000259" key="2">
    <source>
        <dbReference type="PROSITE" id="PS50800"/>
    </source>
</evidence>
<dbReference type="PANTHER" id="PTHR35323:SF5">
    <property type="entry name" value="ZINC FINGER CCCH DOMAIN-CONTAINING PROTEIN 62"/>
    <property type="match status" value="1"/>
</dbReference>
<feature type="compositionally biased region" description="Pro residues" evidence="1">
    <location>
        <begin position="907"/>
        <end position="947"/>
    </location>
</feature>
<dbReference type="InterPro" id="IPR036361">
    <property type="entry name" value="SAP_dom_sf"/>
</dbReference>
<name>A0A251SEY0_HELAN</name>
<dbReference type="Gene3D" id="1.10.720.30">
    <property type="entry name" value="SAP domain"/>
    <property type="match status" value="1"/>
</dbReference>
<feature type="compositionally biased region" description="Polar residues" evidence="1">
    <location>
        <begin position="606"/>
        <end position="615"/>
    </location>
</feature>
<feature type="domain" description="SAP" evidence="2">
    <location>
        <begin position="95"/>
        <end position="129"/>
    </location>
</feature>
<feature type="compositionally biased region" description="Low complexity" evidence="1">
    <location>
        <begin position="616"/>
        <end position="666"/>
    </location>
</feature>
<dbReference type="Pfam" id="PF02037">
    <property type="entry name" value="SAP"/>
    <property type="match status" value="1"/>
</dbReference>
<evidence type="ECO:0000313" key="5">
    <source>
        <dbReference type="Proteomes" id="UP000215914"/>
    </source>
</evidence>
<sequence length="1041" mass="117841">MAIGNSDVILISSDDEDDGETNFVTAAVNPDIVLISSDDDDGERNLDEGVASEHEADYIQFDEYESDKEEDDDVEKLNVEECVDNNNNNQGGNDLHALSLNECKTYLRKHGMRVSGTKEECIQRIEEHNRLKDGNAESLYPKSSFSINCTGDACRGDIVLFKQNMYNNQRDIIGRRTVAGRIVNESYSASTEHTFSVEVLWSKWFKKLDPLSILLVKGRNLYQFGTFRQAWESEAERSEVLKEKHERGKEARRKRKWKETEFDVGDNKGKKRHKVSHKVSSHSKHKHANKNTKAHYQDVLFQSLDLKRSTQLTYHSDPNCSMYSDHHLQEASVPLTYDTTLQLNDLPPGSSVGHSHLNNEQQGPNQALSQPPDHHHHDSESPVHRSIDEKAMIHFPESSFSINCTGDARERDVVLFKQPVYMRGKVTEKKRTVAGRIVKVRQCESGDEHKFLIKVLWTIPSIINRRRFTMRVRSHNLYKYGAFRQPWKNEAMRSKMFEEKHGPVTRKLRRKLKKMDSALNKNKGAKRQKVSHTGSSPSKQPTQKASSKRKGAGASPVKKTKTGSKMKSVRLGKRRAKKSKQQTFQPHTNPNTNLDLSLSTNLNQNENSNLIPSTTLNPNPSLHLNPNHNADQNQNQNQNQNLNTRHTQNPNSTDPSQNPISNPISSTTSKPNLSPHLNPNQHTKPNPNPRQKLNLKPRHNPNQKPRQNPNGPEPNNNPNSNPISSTASNPNPSQNPNSNPISSTTSKPNPSPHLNPNQHTKPNPNPCQKLILNPRKNLNLKPRHNPNQKPRQNPNGPEPNNNPNSNPISSTASNPNPSPHLNPNQHTNPNAHQNQSPNMRQNQNPNSTDPDQNPNSNTILSTTLNPTPSPHLSPNQHTKPNPRQNPNPKPRQNPKLSPRHNLNPEPRQNPNPTPRQNPNPKPRQNPNPTPRQNPNPKPRQNPNPNPRQNPNANPRQNSHPNVSQNPHPHPSYYMPAHQLQESSLFLPNQPPVWVPPNQPPYRLPGYGGQWGPNHNPIQSPGYNYMDILVLAGLTTLWYQQQ</sequence>